<dbReference type="InterPro" id="IPR001584">
    <property type="entry name" value="Integrase_cat-core"/>
</dbReference>
<reference evidence="9" key="2">
    <citation type="submission" date="2025-05" db="UniProtKB">
        <authorList>
            <consortium name="EnsemblMetazoa"/>
        </authorList>
    </citation>
    <scope>IDENTIFICATION</scope>
    <source>
        <strain evidence="9">Foshan</strain>
    </source>
</reference>
<dbReference type="InterPro" id="IPR013083">
    <property type="entry name" value="Znf_RING/FYVE/PHD"/>
</dbReference>
<dbReference type="SUPFAM" id="SSF53098">
    <property type="entry name" value="Ribonuclease H-like"/>
    <property type="match status" value="1"/>
</dbReference>
<dbReference type="SUPFAM" id="SSF56672">
    <property type="entry name" value="DNA/RNA polymerases"/>
    <property type="match status" value="1"/>
</dbReference>
<dbReference type="Gene3D" id="3.30.70.270">
    <property type="match status" value="1"/>
</dbReference>
<feature type="coiled-coil region" evidence="5">
    <location>
        <begin position="103"/>
        <end position="145"/>
    </location>
</feature>
<dbReference type="InterPro" id="IPR012337">
    <property type="entry name" value="RNaseH-like_sf"/>
</dbReference>
<reference evidence="10" key="1">
    <citation type="journal article" date="2015" name="Proc. Natl. Acad. Sci. U.S.A.">
        <title>Genome sequence of the Asian Tiger mosquito, Aedes albopictus, reveals insights into its biology, genetics, and evolution.</title>
        <authorList>
            <person name="Chen X.G."/>
            <person name="Jiang X."/>
            <person name="Gu J."/>
            <person name="Xu M."/>
            <person name="Wu Y."/>
            <person name="Deng Y."/>
            <person name="Zhang C."/>
            <person name="Bonizzoni M."/>
            <person name="Dermauw W."/>
            <person name="Vontas J."/>
            <person name="Armbruster P."/>
            <person name="Huang X."/>
            <person name="Yang Y."/>
            <person name="Zhang H."/>
            <person name="He W."/>
            <person name="Peng H."/>
            <person name="Liu Y."/>
            <person name="Wu K."/>
            <person name="Chen J."/>
            <person name="Lirakis M."/>
            <person name="Topalis P."/>
            <person name="Van Leeuwen T."/>
            <person name="Hall A.B."/>
            <person name="Jiang X."/>
            <person name="Thorpe C."/>
            <person name="Mueller R.L."/>
            <person name="Sun C."/>
            <person name="Waterhouse R.M."/>
            <person name="Yan G."/>
            <person name="Tu Z.J."/>
            <person name="Fang X."/>
            <person name="James A.A."/>
        </authorList>
    </citation>
    <scope>NUCLEOTIDE SEQUENCE [LARGE SCALE GENOMIC DNA]</scope>
    <source>
        <strain evidence="10">Foshan</strain>
    </source>
</reference>
<dbReference type="Pfam" id="PF18701">
    <property type="entry name" value="DUF5641"/>
    <property type="match status" value="1"/>
</dbReference>
<keyword evidence="2 4" id="KW-0863">Zinc-finger</keyword>
<dbReference type="EnsemblMetazoa" id="AALFPA23_020449.R30201">
    <property type="protein sequence ID" value="AALFPA23_020449.P30201"/>
    <property type="gene ID" value="AALFPA23_020449"/>
</dbReference>
<dbReference type="SMART" id="SM00249">
    <property type="entry name" value="PHD"/>
    <property type="match status" value="1"/>
</dbReference>
<evidence type="ECO:0000256" key="2">
    <source>
        <dbReference type="ARBA" id="ARBA00022771"/>
    </source>
</evidence>
<protein>
    <recommendedName>
        <fullName evidence="11">Endonuclease</fullName>
    </recommendedName>
</protein>
<dbReference type="InterPro" id="IPR019787">
    <property type="entry name" value="Znf_PHD-finger"/>
</dbReference>
<dbReference type="InterPro" id="IPR036397">
    <property type="entry name" value="RNaseH_sf"/>
</dbReference>
<dbReference type="PANTHER" id="PTHR47331">
    <property type="entry name" value="PHD-TYPE DOMAIN-CONTAINING PROTEIN"/>
    <property type="match status" value="1"/>
</dbReference>
<evidence type="ECO:0008006" key="11">
    <source>
        <dbReference type="Google" id="ProtNLM"/>
    </source>
</evidence>
<dbReference type="InterPro" id="IPR011011">
    <property type="entry name" value="Znf_FYVE_PHD"/>
</dbReference>
<dbReference type="InterPro" id="IPR019786">
    <property type="entry name" value="Zinc_finger_PHD-type_CS"/>
</dbReference>
<sequence length="2118" mass="236212">MNDCKICRKSNNLDNMVFCPRCEEWFHYQCAGVNESVADRSWVCVNCSILPPVDPPGQTSTPVSSIAIGPIPSSLSQPASSAPPGLSLPTIVPASADRHSILTEQARASLQWIQEQRDLLEREMEENHRQEMERKRHELKKLANKAMMGIIDTTKDGLANSLGGQLEAAPTGVSKVQNWMQQMVGEMKNLSMAQSAGRPEVTATSLPTFDISSVPTTAGMNLSVFDPTSSSTIHGMPDMSAVAPTTTFPSLQPSSAPLIQSQLSNSVYPSPVPISSAPLAPQLPSGAQSEFSSLGRLATAPRGLVSRVPNLSGLGVNNPTNVVTACSVMPAVGFTQPGISVSPAAQIGNTFSLSTGQSLNYIGSLPNERFPEVQSVAFPASGPGVVLDGRMMSSGQYFQQQPHPGLASNVGAAGGFPNVLNNAPAQPRLYDPVGQHLAPSQHQLMARQVMPKDLPSFRGDPEDWPLFYSAYVNSTTACGYSDVENLARLQKALQGRALEVVKSRLLLPACVPQVVNTLYMLFGRPELIIQTLLNKIREVPPPRADRLDTLISLGMAVQNLCDHLEAAGQLAHLCNPTLLQELVEKLPAQQRLDWALYKRQFVAVDLRTFASYMSTLVAAASEVTVIADTKQLRPAKVGSAKEKNFLNAHSVPEPAKKEVKEESTPTVLCLACNGAGHKVKDCAVFKKWGPDSRWKTVQDHHLCRICLGKHGRRPCKSQAWCGIEGCQQRHHQLLHTQFQKLQQPTEAQPKNPGKGSVEGVNAHRTAEKSTLFRILPVQLSWKGKSVETFAFLDDGSSMTLVEQSIADRLGINDGESLPLCLTWTSDVNRQVPNSQRVSLKISGAGKDEQYALIDTRTVGNLKLPMQSLKYEDLSRQYTHLRGLPIRSYDSVVPGILIGSNNAGLIASLKLREGQLGDPIGAKTRLGWTIYGYAVDRERVANFSFHICECHGEHKTNEQLHDLIKQHFSLENVGVSADQTPESDDDKRARRLLKETTRRTSVGFETGLLWRTDSVVLPNSYPMAIRRLECFERRLNRDPDLRVSVQRLIEEYLENGYIHEATSHELESADPKKVWYLPLGVVKNPKKPNKIRLVWDAAAKVGGISLNTMLLKGPDMLIPLASVLCGFRQYSVAVSGDLKQMFHQFRIRPQDVHSQRFLYREQPSGPVKTFVMDVGSFGATCSPSQAQYIKNLNAKEHETEFPQAATAIIKKHYVDDYLDSFDTEEEAIKVAMEVKLVHARGGFEIRNWHSNSAALLDRVGEQKLLEPKAINVNTESETERVLGLLWLPNEDLLAFAADLNLNEVTPTKRQILRCVMSLFDSQGILSHITVQGRMIIQDTWRSQVSWDEVVSDASQVRWRKWIKLLDDVNKIRLPRAYFPGFSAADIGVVELHIFTDASEEAYAATAYFRTVIKGEAYCTLIMAKAKVAPLKALSVPRLELMGALLGARLAKAVCEYHTIPIRRRILWTDSLATLAWIQSQHCRYRQFVAFRVGEILSKTEAEEWRWVPTKHNVADEATKWGKGPSTDVESRWFKGPEFLYLPEDKWPVRKLSGPIETTEELRPSLIHHAATTKDIIRWERFSKWERLLRSIAYVHRFLANCRQQQKKRPLFTGCLTKEELQKAEISLWCITQATAYPDEITVLRQQNVNPKKAIEKTSPVYKLSPYLDEQGVMRMDSRIGAASFVGYDFKFPVILPRNHPATLLLINWYHRRYLHANNETVHNEIRQRFHISNLRTVVRHVAKNCQACRIAKVTPSTPKMAPLPDARLAVAVRPFSFVGLDYFGPMQVKVGRSYVKRWIALFTCLTIRAIHLEIVHSLSTESCKMAVRRFVARRGSPVEIYSDNGTNFQGASRELRAEIEATNKEMQETFTNTNTKWIFNPPSAPHFGGSWERLVRSVKVALGSLSSNRNPDDETLATIVAEAESVVNSRPLTFIPLDDFAEEALTPNHFILLSSSGVTQPPKTLAESAKVTRSNWAMNQQLVDQFWKRWVREYLPTIARRTKWFNESEDVKVNDLVVLVNESQRNGWTRGRILSVIPGRDGRIRQATVQTSGGVFRRPVSKIAVLRVRSTSNAESTAEPEVRYGPGDVADSGSTDDTGIPPRKTHRMDSVGNDTDTTQ</sequence>
<feature type="domain" description="PHD-type" evidence="7">
    <location>
        <begin position="1"/>
        <end position="50"/>
    </location>
</feature>
<evidence type="ECO:0000256" key="3">
    <source>
        <dbReference type="ARBA" id="ARBA00022833"/>
    </source>
</evidence>
<dbReference type="InterPro" id="IPR005312">
    <property type="entry name" value="DUF1759"/>
</dbReference>
<dbReference type="SUPFAM" id="SSF57903">
    <property type="entry name" value="FYVE/PHD zinc finger"/>
    <property type="match status" value="1"/>
</dbReference>
<dbReference type="PROSITE" id="PS50016">
    <property type="entry name" value="ZF_PHD_2"/>
    <property type="match status" value="1"/>
</dbReference>
<keyword evidence="10" id="KW-1185">Reference proteome</keyword>
<feature type="domain" description="Integrase catalytic" evidence="8">
    <location>
        <begin position="1769"/>
        <end position="1954"/>
    </location>
</feature>
<feature type="region of interest" description="Disordered" evidence="6">
    <location>
        <begin position="2068"/>
        <end position="2118"/>
    </location>
</feature>
<dbReference type="GeneID" id="134286103"/>
<dbReference type="PANTHER" id="PTHR47331:SF1">
    <property type="entry name" value="GAG-LIKE PROTEIN"/>
    <property type="match status" value="1"/>
</dbReference>
<dbReference type="Proteomes" id="UP000069940">
    <property type="component" value="Unassembled WGS sequence"/>
</dbReference>
<evidence type="ECO:0000313" key="9">
    <source>
        <dbReference type="EnsemblMetazoa" id="AALFPA23_020449.P30201"/>
    </source>
</evidence>
<dbReference type="Gene3D" id="3.30.40.10">
    <property type="entry name" value="Zinc/RING finger domain, C3HC4 (zinc finger)"/>
    <property type="match status" value="1"/>
</dbReference>
<evidence type="ECO:0000259" key="8">
    <source>
        <dbReference type="PROSITE" id="PS50994"/>
    </source>
</evidence>
<dbReference type="InterPro" id="IPR040676">
    <property type="entry name" value="DUF5641"/>
</dbReference>
<dbReference type="InterPro" id="IPR001965">
    <property type="entry name" value="Znf_PHD"/>
</dbReference>
<evidence type="ECO:0000256" key="6">
    <source>
        <dbReference type="SAM" id="MobiDB-lite"/>
    </source>
</evidence>
<evidence type="ECO:0000259" key="7">
    <source>
        <dbReference type="PROSITE" id="PS50016"/>
    </source>
</evidence>
<dbReference type="Pfam" id="PF00628">
    <property type="entry name" value="PHD"/>
    <property type="match status" value="1"/>
</dbReference>
<proteinExistence type="predicted"/>
<dbReference type="Pfam" id="PF05380">
    <property type="entry name" value="Peptidase_A17"/>
    <property type="match status" value="1"/>
</dbReference>
<evidence type="ECO:0000256" key="5">
    <source>
        <dbReference type="SAM" id="Coils"/>
    </source>
</evidence>
<dbReference type="Pfam" id="PF03564">
    <property type="entry name" value="DUF1759"/>
    <property type="match status" value="1"/>
</dbReference>
<evidence type="ECO:0000256" key="4">
    <source>
        <dbReference type="PROSITE-ProRule" id="PRU00146"/>
    </source>
</evidence>
<dbReference type="InterPro" id="IPR043502">
    <property type="entry name" value="DNA/RNA_pol_sf"/>
</dbReference>
<dbReference type="CDD" id="cd01644">
    <property type="entry name" value="RT_pepA17"/>
    <property type="match status" value="1"/>
</dbReference>
<dbReference type="PROSITE" id="PS50994">
    <property type="entry name" value="INTEGRASE"/>
    <property type="match status" value="1"/>
</dbReference>
<dbReference type="Gene3D" id="3.30.420.10">
    <property type="entry name" value="Ribonuclease H-like superfamily/Ribonuclease H"/>
    <property type="match status" value="1"/>
</dbReference>
<dbReference type="InterPro" id="IPR008042">
    <property type="entry name" value="Retrotrans_Pao"/>
</dbReference>
<accession>A0ABM1ZPM3</accession>
<dbReference type="Gene3D" id="3.10.10.10">
    <property type="entry name" value="HIV Type 1 Reverse Transcriptase, subunit A, domain 1"/>
    <property type="match status" value="1"/>
</dbReference>
<dbReference type="PROSITE" id="PS01359">
    <property type="entry name" value="ZF_PHD_1"/>
    <property type="match status" value="1"/>
</dbReference>
<keyword evidence="5" id="KW-0175">Coiled coil</keyword>
<evidence type="ECO:0000313" key="10">
    <source>
        <dbReference type="Proteomes" id="UP000069940"/>
    </source>
</evidence>
<keyword evidence="1" id="KW-0479">Metal-binding</keyword>
<organism evidence="9 10">
    <name type="scientific">Aedes albopictus</name>
    <name type="common">Asian tiger mosquito</name>
    <name type="synonym">Stegomyia albopicta</name>
    <dbReference type="NCBI Taxonomy" id="7160"/>
    <lineage>
        <taxon>Eukaryota</taxon>
        <taxon>Metazoa</taxon>
        <taxon>Ecdysozoa</taxon>
        <taxon>Arthropoda</taxon>
        <taxon>Hexapoda</taxon>
        <taxon>Insecta</taxon>
        <taxon>Pterygota</taxon>
        <taxon>Neoptera</taxon>
        <taxon>Endopterygota</taxon>
        <taxon>Diptera</taxon>
        <taxon>Nematocera</taxon>
        <taxon>Culicoidea</taxon>
        <taxon>Culicidae</taxon>
        <taxon>Culicinae</taxon>
        <taxon>Aedini</taxon>
        <taxon>Aedes</taxon>
        <taxon>Stegomyia</taxon>
    </lineage>
</organism>
<dbReference type="InterPro" id="IPR043128">
    <property type="entry name" value="Rev_trsase/Diguanyl_cyclase"/>
</dbReference>
<dbReference type="RefSeq" id="XP_062703657.1">
    <property type="nucleotide sequence ID" value="XM_062847673.1"/>
</dbReference>
<keyword evidence="3" id="KW-0862">Zinc</keyword>
<evidence type="ECO:0000256" key="1">
    <source>
        <dbReference type="ARBA" id="ARBA00022723"/>
    </source>
</evidence>
<name>A0ABM1ZPM3_AEDAL</name>